<name>A0A386HR08_9BACT</name>
<dbReference type="Proteomes" id="UP000266118">
    <property type="component" value="Chromosome"/>
</dbReference>
<dbReference type="OrthoDB" id="798290at2"/>
<dbReference type="KEGG" id="ark:D6B99_11705"/>
<dbReference type="EMBL" id="CP032489">
    <property type="protein sequence ID" value="AYD48203.1"/>
    <property type="molecule type" value="Genomic_DNA"/>
</dbReference>
<gene>
    <name evidence="1" type="ORF">D6B99_11705</name>
</gene>
<protein>
    <submittedName>
        <fullName evidence="1">Uncharacterized protein</fullName>
    </submittedName>
</protein>
<keyword evidence="2" id="KW-1185">Reference proteome</keyword>
<evidence type="ECO:0000313" key="1">
    <source>
        <dbReference type="EMBL" id="AYD48203.1"/>
    </source>
</evidence>
<accession>A0A386HR08</accession>
<sequence>MANTPISAFTTEECAWKQVSIKILGRKITGLRSFEFKKGISKELLFAAGDNPIDIQSGNKNPSGQLGVLKYEYDLMNDAAQAAGYDDILEVPHYLISITCLFKKYQTSPIRTITALGVAFTEDTVGMQQNANMTEVPLPFICMQRVTAKG</sequence>
<organism evidence="1 2">
    <name type="scientific">Arachidicoccus soli</name>
    <dbReference type="NCBI Taxonomy" id="2341117"/>
    <lineage>
        <taxon>Bacteria</taxon>
        <taxon>Pseudomonadati</taxon>
        <taxon>Bacteroidota</taxon>
        <taxon>Chitinophagia</taxon>
        <taxon>Chitinophagales</taxon>
        <taxon>Chitinophagaceae</taxon>
        <taxon>Arachidicoccus</taxon>
    </lineage>
</organism>
<evidence type="ECO:0000313" key="2">
    <source>
        <dbReference type="Proteomes" id="UP000266118"/>
    </source>
</evidence>
<proteinExistence type="predicted"/>
<reference evidence="1 2" key="1">
    <citation type="submission" date="2018-09" db="EMBL/GenBank/DDBJ databases">
        <title>Arachidicoccus sp. nov., a bacterium isolated from soil.</title>
        <authorList>
            <person name="Weon H.-Y."/>
            <person name="Kwon S.-W."/>
            <person name="Lee S.A."/>
        </authorList>
    </citation>
    <scope>NUCLEOTIDE SEQUENCE [LARGE SCALE GENOMIC DNA]</scope>
    <source>
        <strain evidence="1 2">KIS59-12</strain>
    </source>
</reference>
<dbReference type="RefSeq" id="WP_119988601.1">
    <property type="nucleotide sequence ID" value="NZ_CP032489.1"/>
</dbReference>
<dbReference type="AlphaFoldDB" id="A0A386HR08"/>